<evidence type="ECO:0000313" key="3">
    <source>
        <dbReference type="Proteomes" id="UP000562124"/>
    </source>
</evidence>
<dbReference type="EMBL" id="JABCJJ010000045">
    <property type="protein sequence ID" value="NMR21621.1"/>
    <property type="molecule type" value="Genomic_DNA"/>
</dbReference>
<comment type="caution">
    <text evidence="2">The sequence shown here is derived from an EMBL/GenBank/DDBJ whole genome shotgun (WGS) entry which is preliminary data.</text>
</comment>
<keyword evidence="1" id="KW-0472">Membrane</keyword>
<evidence type="ECO:0000256" key="1">
    <source>
        <dbReference type="SAM" id="Phobius"/>
    </source>
</evidence>
<dbReference type="RefSeq" id="WP_169325988.1">
    <property type="nucleotide sequence ID" value="NZ_JABCJJ010000045.1"/>
</dbReference>
<reference evidence="2 3" key="1">
    <citation type="submission" date="2020-04" db="EMBL/GenBank/DDBJ databases">
        <title>Sequencing and Assembly of C. fimi.</title>
        <authorList>
            <person name="Ramsey A.R."/>
        </authorList>
    </citation>
    <scope>NUCLEOTIDE SEQUENCE [LARGE SCALE GENOMIC DNA]</scope>
    <source>
        <strain evidence="2 3">SB</strain>
    </source>
</reference>
<protein>
    <submittedName>
        <fullName evidence="2">Uncharacterized protein</fullName>
    </submittedName>
</protein>
<keyword evidence="1" id="KW-1133">Transmembrane helix</keyword>
<dbReference type="Proteomes" id="UP000562124">
    <property type="component" value="Unassembled WGS sequence"/>
</dbReference>
<feature type="transmembrane region" description="Helical" evidence="1">
    <location>
        <begin position="16"/>
        <end position="38"/>
    </location>
</feature>
<evidence type="ECO:0000313" key="2">
    <source>
        <dbReference type="EMBL" id="NMR21621.1"/>
    </source>
</evidence>
<keyword evidence="1" id="KW-0812">Transmembrane</keyword>
<dbReference type="AlphaFoldDB" id="A0A7Y0M102"/>
<name>A0A7Y0M102_CELFI</name>
<accession>A0A7Y0M102</accession>
<keyword evidence="3" id="KW-1185">Reference proteome</keyword>
<proteinExistence type="predicted"/>
<sequence>MSALADETSGWGRRRLLAVVVAMVLVVVSGLVGLVYAVRGAVASSGTSDDGAAVAVDALPSGQARRDAIAAAPMLRVNPQDSRGGTPAASPAPTIIVPAATSLGPAEVPTGFGRTTEGAVGQLAAIATTVLQGMSIPQLRAVHEEWSAPGAPGVDGWALMAAVRAFLVSEAGRHVDEPGTSVVTVPVAAQVKGSDDDWVVACVLLDVTVTVVTEARAAYGHCERLQWTDERWVIAPGEPPTPAPSTWPGTELASAAGWRTWTTKE</sequence>
<organism evidence="2 3">
    <name type="scientific">Cellulomonas fimi</name>
    <dbReference type="NCBI Taxonomy" id="1708"/>
    <lineage>
        <taxon>Bacteria</taxon>
        <taxon>Bacillati</taxon>
        <taxon>Actinomycetota</taxon>
        <taxon>Actinomycetes</taxon>
        <taxon>Micrococcales</taxon>
        <taxon>Cellulomonadaceae</taxon>
        <taxon>Cellulomonas</taxon>
    </lineage>
</organism>
<gene>
    <name evidence="2" type="ORF">HIR71_15580</name>
</gene>